<comment type="caution">
    <text evidence="1">The sequence shown here is derived from an EMBL/GenBank/DDBJ whole genome shotgun (WGS) entry which is preliminary data.</text>
</comment>
<dbReference type="Proteomes" id="UP001501671">
    <property type="component" value="Unassembled WGS sequence"/>
</dbReference>
<accession>A0ABP8HL73</accession>
<sequence length="146" mass="15984">MSVPESRHEVRHAAEMRLRAALASLRPDLPADAIAVEDDEQGLMSAQVYGVEQALQRHADALQSETVQRFSHARPLYRRDEIDALLKTLHIIASKAGLPLPPGALALIELPGGVLVLTWRHRLLASSEDPLHLLSQALRRLTTAAG</sequence>
<reference evidence="2" key="1">
    <citation type="journal article" date="2019" name="Int. J. Syst. Evol. Microbiol.">
        <title>The Global Catalogue of Microorganisms (GCM) 10K type strain sequencing project: providing services to taxonomists for standard genome sequencing and annotation.</title>
        <authorList>
            <consortium name="The Broad Institute Genomics Platform"/>
            <consortium name="The Broad Institute Genome Sequencing Center for Infectious Disease"/>
            <person name="Wu L."/>
            <person name="Ma J."/>
        </authorList>
    </citation>
    <scope>NUCLEOTIDE SEQUENCE [LARGE SCALE GENOMIC DNA]</scope>
    <source>
        <strain evidence="2">JCM 17666</strain>
    </source>
</reference>
<dbReference type="EMBL" id="BAABFO010000025">
    <property type="protein sequence ID" value="GAA4340465.1"/>
    <property type="molecule type" value="Genomic_DNA"/>
</dbReference>
<evidence type="ECO:0000313" key="2">
    <source>
        <dbReference type="Proteomes" id="UP001501671"/>
    </source>
</evidence>
<proteinExistence type="predicted"/>
<evidence type="ECO:0000313" key="1">
    <source>
        <dbReference type="EMBL" id="GAA4340465.1"/>
    </source>
</evidence>
<protein>
    <submittedName>
        <fullName evidence="1">Uncharacterized protein</fullName>
    </submittedName>
</protein>
<name>A0ABP8HL73_9BURK</name>
<dbReference type="RefSeq" id="WP_345251686.1">
    <property type="nucleotide sequence ID" value="NZ_BAABFO010000025.1"/>
</dbReference>
<keyword evidence="2" id="KW-1185">Reference proteome</keyword>
<gene>
    <name evidence="1" type="ORF">GCM10023144_40210</name>
</gene>
<organism evidence="1 2">
    <name type="scientific">Pigmentiphaga soli</name>
    <dbReference type="NCBI Taxonomy" id="1007095"/>
    <lineage>
        <taxon>Bacteria</taxon>
        <taxon>Pseudomonadati</taxon>
        <taxon>Pseudomonadota</taxon>
        <taxon>Betaproteobacteria</taxon>
        <taxon>Burkholderiales</taxon>
        <taxon>Alcaligenaceae</taxon>
        <taxon>Pigmentiphaga</taxon>
    </lineage>
</organism>